<evidence type="ECO:0000313" key="3">
    <source>
        <dbReference type="Proteomes" id="UP001152797"/>
    </source>
</evidence>
<evidence type="ECO:0000313" key="1">
    <source>
        <dbReference type="EMBL" id="CAI3985208.1"/>
    </source>
</evidence>
<proteinExistence type="predicted"/>
<keyword evidence="2" id="KW-0223">Dioxygenase</keyword>
<dbReference type="EMBL" id="CAMXCT020000968">
    <property type="protein sequence ID" value="CAL1138583.1"/>
    <property type="molecule type" value="Genomic_DNA"/>
</dbReference>
<gene>
    <name evidence="1" type="ORF">C1SCF055_LOCUS12683</name>
</gene>
<comment type="caution">
    <text evidence="1">The sequence shown here is derived from an EMBL/GenBank/DDBJ whole genome shotgun (WGS) entry which is preliminary data.</text>
</comment>
<reference evidence="1" key="1">
    <citation type="submission" date="2022-10" db="EMBL/GenBank/DDBJ databases">
        <authorList>
            <person name="Chen Y."/>
            <person name="Dougan E. K."/>
            <person name="Chan C."/>
            <person name="Rhodes N."/>
            <person name="Thang M."/>
        </authorList>
    </citation>
    <scope>NUCLEOTIDE SEQUENCE</scope>
</reference>
<dbReference type="GO" id="GO:0051213">
    <property type="term" value="F:dioxygenase activity"/>
    <property type="evidence" value="ECO:0007669"/>
    <property type="project" value="UniProtKB-KW"/>
</dbReference>
<protein>
    <submittedName>
        <fullName evidence="2">Phytanoyl-CoA dioxygenase</fullName>
    </submittedName>
</protein>
<dbReference type="AlphaFoldDB" id="A0A9P1C6V7"/>
<name>A0A9P1C6V7_9DINO</name>
<dbReference type="OrthoDB" id="446145at2759"/>
<evidence type="ECO:0000313" key="2">
    <source>
        <dbReference type="EMBL" id="CAL4772520.1"/>
    </source>
</evidence>
<dbReference type="Proteomes" id="UP001152797">
    <property type="component" value="Unassembled WGS sequence"/>
</dbReference>
<keyword evidence="3" id="KW-1185">Reference proteome</keyword>
<sequence>MECRDFSPRSLSSSGVQVLPVLGDLRRSLRSELREACRDLPEFKPGVRRLALGSFGALGTPSSFHLPVLRECRLRCMASAIRLFRSHVTVDVEVAELAAPHRRLTNRRLEMLWDRLCIRHRGDKMSGETAHRDVARFKLPEDEIFGGWLNLDAQSQYFHCVPGSHRDTTCSKVGFCREPSKASSMRRVEVPAGHLVIFFQEILHEVPRQSCKCSTSLRLFVGWRLTRSTLSLQDLAAKKKPGVPTTAMLVATQGVPLLPSGQEPPMYARNHFNFWRKGLIAWSEQSIRESCLELKVCGGCERWLVPRFLKSLQELGLPLYAKYTDEELSIMKPAEEWTIFGKRFRLWPEFDFVPLRPPDSCGEVGKKRTWSAMEQLKSGRDVPMGLVAGKISSR</sequence>
<organism evidence="1">
    <name type="scientific">Cladocopium goreaui</name>
    <dbReference type="NCBI Taxonomy" id="2562237"/>
    <lineage>
        <taxon>Eukaryota</taxon>
        <taxon>Sar</taxon>
        <taxon>Alveolata</taxon>
        <taxon>Dinophyceae</taxon>
        <taxon>Suessiales</taxon>
        <taxon>Symbiodiniaceae</taxon>
        <taxon>Cladocopium</taxon>
    </lineage>
</organism>
<reference evidence="2 3" key="2">
    <citation type="submission" date="2024-05" db="EMBL/GenBank/DDBJ databases">
        <authorList>
            <person name="Chen Y."/>
            <person name="Shah S."/>
            <person name="Dougan E. K."/>
            <person name="Thang M."/>
            <person name="Chan C."/>
        </authorList>
    </citation>
    <scope>NUCLEOTIDE SEQUENCE [LARGE SCALE GENOMIC DNA]</scope>
</reference>
<accession>A0A9P1C6V7</accession>
<keyword evidence="2" id="KW-0560">Oxidoreductase</keyword>
<dbReference type="EMBL" id="CAMXCT010000968">
    <property type="protein sequence ID" value="CAI3985208.1"/>
    <property type="molecule type" value="Genomic_DNA"/>
</dbReference>
<dbReference type="EMBL" id="CAMXCT030000968">
    <property type="protein sequence ID" value="CAL4772520.1"/>
    <property type="molecule type" value="Genomic_DNA"/>
</dbReference>